<evidence type="ECO:0000256" key="3">
    <source>
        <dbReference type="ARBA" id="ARBA00022801"/>
    </source>
</evidence>
<comment type="similarity">
    <text evidence="1">Belongs to the peptidase C48 family.</text>
</comment>
<feature type="region of interest" description="Disordered" evidence="4">
    <location>
        <begin position="177"/>
        <end position="209"/>
    </location>
</feature>
<name>A0ABC8K979_ERUVS</name>
<sequence>MPREKLPTGQLSCGVLVKWSIGCEIESDGYQAMSWRIEEGIRTVRGFRLLSVELNHLVPTFLMLYIATDVANGFVMAATLKNVRAGADLLDESLPIEDIVDGVCARSIKINVVTVQTLEIIGQAKVRSLLCETDEIPGFEDEVADVRVGHMVTLIRQDFPFEINTWRGGVKASNGKHGRGLDVVGEEGTDDGTEAEQRRPTFSNSAGDNGQDVDLATLLTTAGESFKQLTVPIFEGCCRSMKEHFEREITSVKTALTIQLHLQHEEFMEAMGFRNRPPSTQADPMNSGFVLHRQRQQTAEDATGDRSAATTGMGGGFESTVPGNGGGSSPLDTVGGQAENIDDVMDIAREINVDDEGGGTSSVAKVGGTSTNMDADADVEGPIPVAGDSGVTSPVGGQASDSANHVLDTVVAEEASEPPEALCKDVNPLVSSSPQKSVQTPTDTLDAPEKKGRTGDQVKRKETNVAMEDKVQGSESLASIAAETRASKRQRGPPIKYTPPGNVVKKTKIPAAAKKKRTQLAKKTKPSPAPLPAVSIPSVVPPQNITGSFMTTTQIGPLVGGFNPCVRVNAFHLARFRTLLHTPEEYNIGEGVIVSNADFVTFFEATHPQTTKTADMAVTFIRARLRRSGITAYDFLPATFVESLRTEYHNFSRVNDIGKFSFSNKFGKQGLANMKWSANVDVLYCPCQLGTHWIGLCIDIVHWCIYVLDCNPTCIPSAKLEVLLQPIIVLMPLLIRLNGEESCSATAMAGPLPLHLIELPFLCEPPGLSCVATMLGMELHASDSLKGAESITTSDLEVAAQTYAFEAFSTFMPDVLANYTVD</sequence>
<reference evidence="6 7" key="1">
    <citation type="submission" date="2022-03" db="EMBL/GenBank/DDBJ databases">
        <authorList>
            <person name="Macdonald S."/>
            <person name="Ahmed S."/>
            <person name="Newling K."/>
        </authorList>
    </citation>
    <scope>NUCLEOTIDE SEQUENCE [LARGE SCALE GENOMIC DNA]</scope>
</reference>
<feature type="compositionally biased region" description="Acidic residues" evidence="4">
    <location>
        <begin position="184"/>
        <end position="194"/>
    </location>
</feature>
<gene>
    <name evidence="6" type="ORF">ERUC_LOCUS17782</name>
</gene>
<evidence type="ECO:0000313" key="7">
    <source>
        <dbReference type="Proteomes" id="UP001642260"/>
    </source>
</evidence>
<organism evidence="6 7">
    <name type="scientific">Eruca vesicaria subsp. sativa</name>
    <name type="common">Garden rocket</name>
    <name type="synonym">Eruca sativa</name>
    <dbReference type="NCBI Taxonomy" id="29727"/>
    <lineage>
        <taxon>Eukaryota</taxon>
        <taxon>Viridiplantae</taxon>
        <taxon>Streptophyta</taxon>
        <taxon>Embryophyta</taxon>
        <taxon>Tracheophyta</taxon>
        <taxon>Spermatophyta</taxon>
        <taxon>Magnoliopsida</taxon>
        <taxon>eudicotyledons</taxon>
        <taxon>Gunneridae</taxon>
        <taxon>Pentapetalae</taxon>
        <taxon>rosids</taxon>
        <taxon>malvids</taxon>
        <taxon>Brassicales</taxon>
        <taxon>Brassicaceae</taxon>
        <taxon>Brassiceae</taxon>
        <taxon>Eruca</taxon>
    </lineage>
</organism>
<protein>
    <recommendedName>
        <fullName evidence="5">Ubiquitin-like protease family profile domain-containing protein</fullName>
    </recommendedName>
</protein>
<dbReference type="Gene3D" id="3.40.395.10">
    <property type="entry name" value="Adenoviral Proteinase, Chain A"/>
    <property type="match status" value="1"/>
</dbReference>
<keyword evidence="3" id="KW-0378">Hydrolase</keyword>
<feature type="compositionally biased region" description="Basic and acidic residues" evidence="4">
    <location>
        <begin position="447"/>
        <end position="463"/>
    </location>
</feature>
<keyword evidence="7" id="KW-1185">Reference proteome</keyword>
<evidence type="ECO:0000256" key="4">
    <source>
        <dbReference type="SAM" id="MobiDB-lite"/>
    </source>
</evidence>
<dbReference type="SUPFAM" id="SSF54001">
    <property type="entry name" value="Cysteine proteinases"/>
    <property type="match status" value="1"/>
</dbReference>
<feature type="region of interest" description="Disordered" evidence="4">
    <location>
        <begin position="424"/>
        <end position="463"/>
    </location>
</feature>
<evidence type="ECO:0000313" key="6">
    <source>
        <dbReference type="EMBL" id="CAH8349842.1"/>
    </source>
</evidence>
<keyword evidence="2" id="KW-0645">Protease</keyword>
<feature type="domain" description="Ubiquitin-like protease family profile" evidence="5">
    <location>
        <begin position="631"/>
        <end position="736"/>
    </location>
</feature>
<feature type="compositionally biased region" description="Polar residues" evidence="4">
    <location>
        <begin position="429"/>
        <end position="443"/>
    </location>
</feature>
<dbReference type="InterPro" id="IPR003653">
    <property type="entry name" value="Peptidase_C48_C"/>
</dbReference>
<dbReference type="InterPro" id="IPR038765">
    <property type="entry name" value="Papain-like_cys_pep_sf"/>
</dbReference>
<feature type="compositionally biased region" description="Basic residues" evidence="4">
    <location>
        <begin position="505"/>
        <end position="525"/>
    </location>
</feature>
<evidence type="ECO:0000256" key="1">
    <source>
        <dbReference type="ARBA" id="ARBA00005234"/>
    </source>
</evidence>
<accession>A0ABC8K979</accession>
<dbReference type="Pfam" id="PF02902">
    <property type="entry name" value="Peptidase_C48"/>
    <property type="match status" value="1"/>
</dbReference>
<evidence type="ECO:0000259" key="5">
    <source>
        <dbReference type="Pfam" id="PF02902"/>
    </source>
</evidence>
<proteinExistence type="inferred from homology"/>
<dbReference type="EMBL" id="CAKOAT010164043">
    <property type="protein sequence ID" value="CAH8349842.1"/>
    <property type="molecule type" value="Genomic_DNA"/>
</dbReference>
<dbReference type="GO" id="GO:0008233">
    <property type="term" value="F:peptidase activity"/>
    <property type="evidence" value="ECO:0007669"/>
    <property type="project" value="UniProtKB-KW"/>
</dbReference>
<dbReference type="AlphaFoldDB" id="A0ABC8K979"/>
<evidence type="ECO:0000256" key="2">
    <source>
        <dbReference type="ARBA" id="ARBA00022670"/>
    </source>
</evidence>
<dbReference type="GO" id="GO:0006508">
    <property type="term" value="P:proteolysis"/>
    <property type="evidence" value="ECO:0007669"/>
    <property type="project" value="UniProtKB-KW"/>
</dbReference>
<dbReference type="Proteomes" id="UP001642260">
    <property type="component" value="Unassembled WGS sequence"/>
</dbReference>
<comment type="caution">
    <text evidence="6">The sequence shown here is derived from an EMBL/GenBank/DDBJ whole genome shotgun (WGS) entry which is preliminary data.</text>
</comment>
<feature type="region of interest" description="Disordered" evidence="4">
    <location>
        <begin position="483"/>
        <end position="535"/>
    </location>
</feature>